<gene>
    <name evidence="1" type="ORF">CEXT_603121</name>
</gene>
<name>A0AAV4NMN6_CAEEX</name>
<dbReference type="EMBL" id="BPLR01003451">
    <property type="protein sequence ID" value="GIX84794.1"/>
    <property type="molecule type" value="Genomic_DNA"/>
</dbReference>
<sequence>MPSAAVPTVVSKLTGILRGRVLPGTQPVKKQLLSNGEEDIDPAAALLQAPVKRILIMEIAATVFERFLRVINFYMWIALSEKKKLCKESKLIYTMF</sequence>
<protein>
    <submittedName>
        <fullName evidence="1">Uncharacterized protein</fullName>
    </submittedName>
</protein>
<comment type="caution">
    <text evidence="1">The sequence shown here is derived from an EMBL/GenBank/DDBJ whole genome shotgun (WGS) entry which is preliminary data.</text>
</comment>
<evidence type="ECO:0000313" key="1">
    <source>
        <dbReference type="EMBL" id="GIX84794.1"/>
    </source>
</evidence>
<accession>A0AAV4NMN6</accession>
<reference evidence="1 2" key="1">
    <citation type="submission" date="2021-06" db="EMBL/GenBank/DDBJ databases">
        <title>Caerostris extrusa draft genome.</title>
        <authorList>
            <person name="Kono N."/>
            <person name="Arakawa K."/>
        </authorList>
    </citation>
    <scope>NUCLEOTIDE SEQUENCE [LARGE SCALE GENOMIC DNA]</scope>
</reference>
<dbReference type="Proteomes" id="UP001054945">
    <property type="component" value="Unassembled WGS sequence"/>
</dbReference>
<dbReference type="AlphaFoldDB" id="A0AAV4NMN6"/>
<proteinExistence type="predicted"/>
<keyword evidence="2" id="KW-1185">Reference proteome</keyword>
<organism evidence="1 2">
    <name type="scientific">Caerostris extrusa</name>
    <name type="common">Bark spider</name>
    <name type="synonym">Caerostris bankana</name>
    <dbReference type="NCBI Taxonomy" id="172846"/>
    <lineage>
        <taxon>Eukaryota</taxon>
        <taxon>Metazoa</taxon>
        <taxon>Ecdysozoa</taxon>
        <taxon>Arthropoda</taxon>
        <taxon>Chelicerata</taxon>
        <taxon>Arachnida</taxon>
        <taxon>Araneae</taxon>
        <taxon>Araneomorphae</taxon>
        <taxon>Entelegynae</taxon>
        <taxon>Araneoidea</taxon>
        <taxon>Araneidae</taxon>
        <taxon>Caerostris</taxon>
    </lineage>
</organism>
<evidence type="ECO:0000313" key="2">
    <source>
        <dbReference type="Proteomes" id="UP001054945"/>
    </source>
</evidence>